<proteinExistence type="inferred from homology"/>
<name>A0A368LMN3_9VIBR</name>
<evidence type="ECO:0000313" key="5">
    <source>
        <dbReference type="Proteomes" id="UP000252479"/>
    </source>
</evidence>
<accession>A0A368LMN3</accession>
<gene>
    <name evidence="4" type="ORF">CIK83_05715</name>
</gene>
<dbReference type="Proteomes" id="UP000252479">
    <property type="component" value="Unassembled WGS sequence"/>
</dbReference>
<dbReference type="NCBIfam" id="TIGR01730">
    <property type="entry name" value="RND_mfp"/>
    <property type="match status" value="1"/>
</dbReference>
<reference evidence="4 5" key="1">
    <citation type="journal article" date="2017" name="Elife">
        <title>Extensive horizontal gene transfer in cheese-associated bacteria.</title>
        <authorList>
            <person name="Bonham K.S."/>
            <person name="Wolfe B.E."/>
            <person name="Dutton R.J."/>
        </authorList>
    </citation>
    <scope>NUCLEOTIDE SEQUENCE [LARGE SCALE GENOMIC DNA]</scope>
    <source>
        <strain evidence="4 5">JB196</strain>
    </source>
</reference>
<dbReference type="InterPro" id="IPR006143">
    <property type="entry name" value="RND_pump_MFP"/>
</dbReference>
<dbReference type="Gene3D" id="2.40.50.100">
    <property type="match status" value="1"/>
</dbReference>
<dbReference type="EMBL" id="QPGL01000001">
    <property type="protein sequence ID" value="RCS73154.1"/>
    <property type="molecule type" value="Genomic_DNA"/>
</dbReference>
<comment type="caution">
    <text evidence="4">The sequence shown here is derived from an EMBL/GenBank/DDBJ whole genome shotgun (WGS) entry which is preliminary data.</text>
</comment>
<evidence type="ECO:0000256" key="1">
    <source>
        <dbReference type="ARBA" id="ARBA00009477"/>
    </source>
</evidence>
<evidence type="ECO:0000259" key="2">
    <source>
        <dbReference type="Pfam" id="PF25876"/>
    </source>
</evidence>
<dbReference type="Pfam" id="PF25876">
    <property type="entry name" value="HH_MFP_RND"/>
    <property type="match status" value="1"/>
</dbReference>
<dbReference type="InterPro" id="IPR058627">
    <property type="entry name" value="MdtA-like_C"/>
</dbReference>
<evidence type="ECO:0000313" key="4">
    <source>
        <dbReference type="EMBL" id="RCS73154.1"/>
    </source>
</evidence>
<dbReference type="PROSITE" id="PS51257">
    <property type="entry name" value="PROKAR_LIPOPROTEIN"/>
    <property type="match status" value="1"/>
</dbReference>
<protein>
    <submittedName>
        <fullName evidence="4">Efflux RND transporter periplasmic adaptor subunit</fullName>
    </submittedName>
</protein>
<feature type="domain" description="Multidrug resistance protein MdtA-like C-terminal permuted SH3" evidence="3">
    <location>
        <begin position="283"/>
        <end position="342"/>
    </location>
</feature>
<dbReference type="InterPro" id="IPR058624">
    <property type="entry name" value="MdtA-like_HH"/>
</dbReference>
<dbReference type="Pfam" id="PF25967">
    <property type="entry name" value="RND-MFP_C"/>
    <property type="match status" value="1"/>
</dbReference>
<dbReference type="GO" id="GO:1990281">
    <property type="term" value="C:efflux pump complex"/>
    <property type="evidence" value="ECO:0007669"/>
    <property type="project" value="TreeGrafter"/>
</dbReference>
<dbReference type="GO" id="GO:0015562">
    <property type="term" value="F:efflux transmembrane transporter activity"/>
    <property type="evidence" value="ECO:0007669"/>
    <property type="project" value="TreeGrafter"/>
</dbReference>
<dbReference type="PANTHER" id="PTHR30469:SF20">
    <property type="entry name" value="EFFLUX RND TRANSPORTER PERIPLASMIC ADAPTOR SUBUNIT"/>
    <property type="match status" value="1"/>
</dbReference>
<dbReference type="Gene3D" id="2.40.30.170">
    <property type="match status" value="1"/>
</dbReference>
<comment type="similarity">
    <text evidence="1">Belongs to the membrane fusion protein (MFP) (TC 8.A.1) family.</text>
</comment>
<evidence type="ECO:0000259" key="3">
    <source>
        <dbReference type="Pfam" id="PF25967"/>
    </source>
</evidence>
<dbReference type="Gene3D" id="1.10.287.470">
    <property type="entry name" value="Helix hairpin bin"/>
    <property type="match status" value="1"/>
</dbReference>
<dbReference type="PANTHER" id="PTHR30469">
    <property type="entry name" value="MULTIDRUG RESISTANCE PROTEIN MDTA"/>
    <property type="match status" value="1"/>
</dbReference>
<feature type="domain" description="Multidrug resistance protein MdtA-like alpha-helical hairpin" evidence="2">
    <location>
        <begin position="95"/>
        <end position="155"/>
    </location>
</feature>
<dbReference type="GeneID" id="303188406"/>
<organism evidence="4 5">
    <name type="scientific">Vibrio casei</name>
    <dbReference type="NCBI Taxonomy" id="673372"/>
    <lineage>
        <taxon>Bacteria</taxon>
        <taxon>Pseudomonadati</taxon>
        <taxon>Pseudomonadota</taxon>
        <taxon>Gammaproteobacteria</taxon>
        <taxon>Vibrionales</taxon>
        <taxon>Vibrionaceae</taxon>
        <taxon>Vibrio</taxon>
    </lineage>
</organism>
<keyword evidence="5" id="KW-1185">Reference proteome</keyword>
<dbReference type="AlphaFoldDB" id="A0A368LMN3"/>
<dbReference type="RefSeq" id="WP_086963264.1">
    <property type="nucleotide sequence ID" value="NZ_FUKS01000054.1"/>
</dbReference>
<dbReference type="SUPFAM" id="SSF111369">
    <property type="entry name" value="HlyD-like secretion proteins"/>
    <property type="match status" value="1"/>
</dbReference>
<sequence>MTLLPKTVSLIVFAITLMGCGVESIEVITPTVRPVKLVEITDVNEDWIRMFPAKVAATKRADLAFRLSGHLVDFSLSEGDKVKKDTVLARLDSRDARNTLLHREADYELAAADFKRKDKLLRRNLISQSDYDLAKAQIKAARANLFSAQDQLSYTELKAPYDGIVAKVFIDHFQMVQANQSILILQKDHNIDIVIQVPESLISHLPRFNSQAKIQASVRFAIRPDLEFPVTLKENATQVTLGTQSYEVVFTLPQPKSISVFPGMSAELTVDMSSAKSNSVIAVLPASAIMKRDNDSKSIVWVFDSDNRKVNSRVVTLGRVTATGVEIIQGVKVGDKVVIAGVGALVEDLNVKPLRKQRGV</sequence>
<dbReference type="Gene3D" id="2.40.420.20">
    <property type="match status" value="1"/>
</dbReference>